<dbReference type="AlphaFoldDB" id="A0A1F5LS36"/>
<dbReference type="STRING" id="1835702.A0A1F5LS36"/>
<dbReference type="GO" id="GO:0006412">
    <property type="term" value="P:translation"/>
    <property type="evidence" value="ECO:0007669"/>
    <property type="project" value="InterPro"/>
</dbReference>
<dbReference type="RefSeq" id="XP_022491345.1">
    <property type="nucleotide sequence ID" value="XM_022628267.1"/>
</dbReference>
<feature type="region of interest" description="Disordered" evidence="4">
    <location>
        <begin position="48"/>
        <end position="87"/>
    </location>
</feature>
<dbReference type="InterPro" id="IPR005749">
    <property type="entry name" value="Ribosomal_uL15_bac-type"/>
</dbReference>
<organism evidence="6 7">
    <name type="scientific">Penicillium arizonense</name>
    <dbReference type="NCBI Taxonomy" id="1835702"/>
    <lineage>
        <taxon>Eukaryota</taxon>
        <taxon>Fungi</taxon>
        <taxon>Dikarya</taxon>
        <taxon>Ascomycota</taxon>
        <taxon>Pezizomycotina</taxon>
        <taxon>Eurotiomycetes</taxon>
        <taxon>Eurotiomycetidae</taxon>
        <taxon>Eurotiales</taxon>
        <taxon>Aspergillaceae</taxon>
        <taxon>Penicillium</taxon>
    </lineage>
</organism>
<comment type="similarity">
    <text evidence="1">Belongs to the universal ribosomal protein uL15 family.</text>
</comment>
<dbReference type="HAMAP" id="MF_01341">
    <property type="entry name" value="Ribosomal_uL15"/>
    <property type="match status" value="1"/>
</dbReference>
<comment type="caution">
    <text evidence="6">The sequence shown here is derived from an EMBL/GenBank/DDBJ whole genome shotgun (WGS) entry which is preliminary data.</text>
</comment>
<evidence type="ECO:0000256" key="1">
    <source>
        <dbReference type="ARBA" id="ARBA00007320"/>
    </source>
</evidence>
<dbReference type="NCBIfam" id="TIGR01071">
    <property type="entry name" value="rplO_bact"/>
    <property type="match status" value="1"/>
</dbReference>
<proteinExistence type="inferred from homology"/>
<dbReference type="InterPro" id="IPR036227">
    <property type="entry name" value="Ribosomal_uL15/eL18_sf"/>
</dbReference>
<dbReference type="PANTHER" id="PTHR12934">
    <property type="entry name" value="50S RIBOSOMAL PROTEIN L15"/>
    <property type="match status" value="1"/>
</dbReference>
<evidence type="ECO:0000256" key="4">
    <source>
        <dbReference type="SAM" id="MobiDB-lite"/>
    </source>
</evidence>
<dbReference type="Gene3D" id="3.100.10.10">
    <property type="match status" value="1"/>
</dbReference>
<dbReference type="Proteomes" id="UP000177622">
    <property type="component" value="Unassembled WGS sequence"/>
</dbReference>
<dbReference type="PANTHER" id="PTHR12934:SF11">
    <property type="entry name" value="LARGE RIBOSOMAL SUBUNIT PROTEIN UL15M"/>
    <property type="match status" value="1"/>
</dbReference>
<dbReference type="GO" id="GO:0005762">
    <property type="term" value="C:mitochondrial large ribosomal subunit"/>
    <property type="evidence" value="ECO:0007669"/>
    <property type="project" value="TreeGrafter"/>
</dbReference>
<keyword evidence="3" id="KW-0687">Ribonucleoprotein</keyword>
<sequence length="322" mass="34708">MPRLMALPSQLQQFAARPILQQSSPLAFLLPQSRNASILASLSDNPSAYNKRIRRGRGPSSGKGKTSGRGHKGQGQHGKVPARFNGGQTKDIIVHGERGGVNIFSVDMATVNLDRIQSWIDQGRLNPSLPITVKELHSSGCINRPIDGVKILGDGGDSLKQPIHIVASRASASAINAIEALGGSVTTRYYTASSIRRILAGETHSFISEQWDLKSGSQGLLEAAAAAYRAAQPSETAQASGEGVPAQAVDVDVLEVATGKYRLPDPTKRRDIEYYRDPAHRGYLSHLLKGSEGPSLFFRSSEERKSAAGVTKKKVLPENRLW</sequence>
<reference evidence="6 7" key="1">
    <citation type="journal article" date="2016" name="Sci. Rep.">
        <title>Penicillium arizonense, a new, genome sequenced fungal species, reveals a high chemical diversity in secreted metabolites.</title>
        <authorList>
            <person name="Grijseels S."/>
            <person name="Nielsen J.C."/>
            <person name="Randelovic M."/>
            <person name="Nielsen J."/>
            <person name="Nielsen K.F."/>
            <person name="Workman M."/>
            <person name="Frisvad J.C."/>
        </authorList>
    </citation>
    <scope>NUCLEOTIDE SEQUENCE [LARGE SCALE GENOMIC DNA]</scope>
    <source>
        <strain evidence="6 7">CBS 141311</strain>
    </source>
</reference>
<dbReference type="GO" id="GO:0003735">
    <property type="term" value="F:structural constituent of ribosome"/>
    <property type="evidence" value="ECO:0007669"/>
    <property type="project" value="InterPro"/>
</dbReference>
<evidence type="ECO:0000313" key="6">
    <source>
        <dbReference type="EMBL" id="OGE55916.1"/>
    </source>
</evidence>
<dbReference type="GeneID" id="34573001"/>
<accession>A0A1F5LS36</accession>
<keyword evidence="7" id="KW-1185">Reference proteome</keyword>
<protein>
    <recommendedName>
        <fullName evidence="5">Large ribosomal subunit protein uL15/eL18 domain-containing protein</fullName>
    </recommendedName>
</protein>
<gene>
    <name evidence="6" type="ORF">PENARI_c003G03970</name>
</gene>
<dbReference type="OrthoDB" id="361383at2759"/>
<evidence type="ECO:0000256" key="3">
    <source>
        <dbReference type="ARBA" id="ARBA00023274"/>
    </source>
</evidence>
<dbReference type="InterPro" id="IPR030878">
    <property type="entry name" value="Ribosomal_uL15"/>
</dbReference>
<keyword evidence="2" id="KW-0689">Ribosomal protein</keyword>
<dbReference type="Pfam" id="PF00828">
    <property type="entry name" value="Ribosomal_L27A"/>
    <property type="match status" value="1"/>
</dbReference>
<dbReference type="SUPFAM" id="SSF52080">
    <property type="entry name" value="Ribosomal proteins L15p and L18e"/>
    <property type="match status" value="1"/>
</dbReference>
<evidence type="ECO:0000259" key="5">
    <source>
        <dbReference type="Pfam" id="PF00828"/>
    </source>
</evidence>
<evidence type="ECO:0000313" key="7">
    <source>
        <dbReference type="Proteomes" id="UP000177622"/>
    </source>
</evidence>
<evidence type="ECO:0000256" key="2">
    <source>
        <dbReference type="ARBA" id="ARBA00022980"/>
    </source>
</evidence>
<feature type="domain" description="Large ribosomal subunit protein uL15/eL18" evidence="5">
    <location>
        <begin position="110"/>
        <end position="186"/>
    </location>
</feature>
<dbReference type="InterPro" id="IPR021131">
    <property type="entry name" value="Ribosomal_uL15/eL18"/>
</dbReference>
<dbReference type="EMBL" id="LXJU01000003">
    <property type="protein sequence ID" value="OGE55916.1"/>
    <property type="molecule type" value="Genomic_DNA"/>
</dbReference>
<name>A0A1F5LS36_PENAI</name>